<dbReference type="PANTHER" id="PTHR30246">
    <property type="entry name" value="2-KETO-3-DEOXY-6-PHOSPHOGLUCONATE ALDOLASE"/>
    <property type="match status" value="1"/>
</dbReference>
<dbReference type="Proteomes" id="UP000253562">
    <property type="component" value="Unassembled WGS sequence"/>
</dbReference>
<dbReference type="GO" id="GO:0008675">
    <property type="term" value="F:2-dehydro-3-deoxy-phosphogluconate aldolase activity"/>
    <property type="evidence" value="ECO:0007669"/>
    <property type="project" value="UniProtKB-EC"/>
</dbReference>
<dbReference type="InterPro" id="IPR013785">
    <property type="entry name" value="Aldolase_TIM"/>
</dbReference>
<comment type="caution">
    <text evidence="6">The sequence shown here is derived from an EMBL/GenBank/DDBJ whole genome shotgun (WGS) entry which is preliminary data.</text>
</comment>
<accession>A0A368KL36</accession>
<evidence type="ECO:0000256" key="2">
    <source>
        <dbReference type="ARBA" id="ARBA00006906"/>
    </source>
</evidence>
<evidence type="ECO:0000313" key="7">
    <source>
        <dbReference type="Proteomes" id="UP000253562"/>
    </source>
</evidence>
<dbReference type="CDD" id="cd00452">
    <property type="entry name" value="KDPG_aldolase"/>
    <property type="match status" value="1"/>
</dbReference>
<dbReference type="RefSeq" id="WP_114372689.1">
    <property type="nucleotide sequence ID" value="NZ_QPEX01000045.1"/>
</dbReference>
<keyword evidence="4 6" id="KW-0456">Lyase</keyword>
<evidence type="ECO:0000313" key="6">
    <source>
        <dbReference type="EMBL" id="RCS41459.1"/>
    </source>
</evidence>
<dbReference type="EC" id="4.1.3.16" evidence="6"/>
<reference evidence="6 7" key="1">
    <citation type="submission" date="2018-07" db="EMBL/GenBank/DDBJ databases">
        <title>Comparative genomes isolates from brazilian mangrove.</title>
        <authorList>
            <person name="De Araujo J.E."/>
            <person name="Taketani R.G."/>
            <person name="Silva M.C.P."/>
            <person name="Lourenco M.V."/>
            <person name="Oliveira V.M."/>
            <person name="Andreote F.D."/>
        </authorList>
    </citation>
    <scope>NUCLEOTIDE SEQUENCE [LARGE SCALE GENOMIC DNA]</scope>
    <source>
        <strain evidence="6 7">HEX PRIS-MGV</strain>
    </source>
</reference>
<dbReference type="Gene3D" id="3.20.20.70">
    <property type="entry name" value="Aldolase class I"/>
    <property type="match status" value="1"/>
</dbReference>
<dbReference type="GO" id="GO:0008700">
    <property type="term" value="F:(R,S)-4-hydroxy-2-oxoglutarate aldolase activity"/>
    <property type="evidence" value="ECO:0007669"/>
    <property type="project" value="UniProtKB-EC"/>
</dbReference>
<evidence type="ECO:0000256" key="5">
    <source>
        <dbReference type="ARBA" id="ARBA00023277"/>
    </source>
</evidence>
<gene>
    <name evidence="6" type="primary">eda</name>
    <name evidence="6" type="ORF">DTL42_23175</name>
</gene>
<organism evidence="6 7">
    <name type="scientific">Bremerella cremea</name>
    <dbReference type="NCBI Taxonomy" id="1031537"/>
    <lineage>
        <taxon>Bacteria</taxon>
        <taxon>Pseudomonadati</taxon>
        <taxon>Planctomycetota</taxon>
        <taxon>Planctomycetia</taxon>
        <taxon>Pirellulales</taxon>
        <taxon>Pirellulaceae</taxon>
        <taxon>Bremerella</taxon>
    </lineage>
</organism>
<dbReference type="PANTHER" id="PTHR30246:SF1">
    <property type="entry name" value="2-DEHYDRO-3-DEOXY-6-PHOSPHOGALACTONATE ALDOLASE-RELATED"/>
    <property type="match status" value="1"/>
</dbReference>
<dbReference type="InterPro" id="IPR000887">
    <property type="entry name" value="Aldlse_KDPG_KHG"/>
</dbReference>
<dbReference type="OrthoDB" id="9802667at2"/>
<comment type="subunit">
    <text evidence="3">Homotrimer.</text>
</comment>
<comment type="similarity">
    <text evidence="2">Belongs to the KHG/KDPG aldolase family.</text>
</comment>
<name>A0A368KL36_9BACT</name>
<sequence length="215" mass="22689">MARETTLQNITNVGIVAVIRADNGEILADVTEALVAGGVTAIEVTFTVPKAHKVLEYVADRFGDRIQLGAGTVLDAETARIAILAGAEFIVSPIVDLPTIEMSHRYDKAMMPGALTPTEVVRAWQAGADVVKIFPSDLTGPGYLKALKGPLPQIRMMPTGGVNLDTAEAFLKAGACALGVGGSLVEKSAIVSGNMDRIRDLAAQYVGLVQRFRSE</sequence>
<dbReference type="NCBIfam" id="TIGR01182">
    <property type="entry name" value="eda"/>
    <property type="match status" value="1"/>
</dbReference>
<evidence type="ECO:0000256" key="3">
    <source>
        <dbReference type="ARBA" id="ARBA00011233"/>
    </source>
</evidence>
<dbReference type="SUPFAM" id="SSF51569">
    <property type="entry name" value="Aldolase"/>
    <property type="match status" value="1"/>
</dbReference>
<comment type="pathway">
    <text evidence="1">Carbohydrate acid metabolism.</text>
</comment>
<proteinExistence type="inferred from homology"/>
<dbReference type="EC" id="4.1.2.14" evidence="6"/>
<keyword evidence="5" id="KW-0119">Carbohydrate metabolism</keyword>
<evidence type="ECO:0000256" key="1">
    <source>
        <dbReference type="ARBA" id="ARBA00004761"/>
    </source>
</evidence>
<evidence type="ECO:0000256" key="4">
    <source>
        <dbReference type="ARBA" id="ARBA00023239"/>
    </source>
</evidence>
<dbReference type="EMBL" id="QPEX01000045">
    <property type="protein sequence ID" value="RCS41459.1"/>
    <property type="molecule type" value="Genomic_DNA"/>
</dbReference>
<dbReference type="Pfam" id="PF01081">
    <property type="entry name" value="Aldolase"/>
    <property type="match status" value="1"/>
</dbReference>
<dbReference type="AlphaFoldDB" id="A0A368KL36"/>
<protein>
    <submittedName>
        <fullName evidence="6">Bifunctional 4-hydroxy-2-oxoglutarate aldolase/2-dehydro-3-deoxy-phosphogluconate aldolase</fullName>
        <ecNumber evidence="6">4.1.2.14</ecNumber>
        <ecNumber evidence="6">4.1.3.16</ecNumber>
    </submittedName>
</protein>